<dbReference type="AlphaFoldDB" id="A0A3N4CWK8"/>
<evidence type="ECO:0000313" key="1">
    <source>
        <dbReference type="EMBL" id="VEH70158.1"/>
    </source>
</evidence>
<name>A0A3N4CWK8_9ACTN</name>
<dbReference type="OrthoDB" id="3734539at2"/>
<dbReference type="Proteomes" id="UP000273044">
    <property type="component" value="Chromosome"/>
</dbReference>
<keyword evidence="2" id="KW-1185">Reference proteome</keyword>
<protein>
    <submittedName>
        <fullName evidence="1">Uncharacterized protein conserved in bacteria</fullName>
    </submittedName>
</protein>
<accession>A0A3N4CWK8</accession>
<sequence length="192" mass="21091">MDDMTDPSLFTTVTDVQRDRAVEYLQRVYASGVLSDELFEQRLGMALAAQTRADLNASLQGLARVADVFPSAPAVQHPVHEGMQNLAAGFLHLATLPTMFLAPAIARALASPRSRIATEASRAMCFQFSALIYGVIAVILVFSNWAPPVLLFLGFIAWGLMTLWLAIRSVTGEKSTAVIERLMLMRPPEDRR</sequence>
<reference evidence="1 2" key="1">
    <citation type="submission" date="2018-12" db="EMBL/GenBank/DDBJ databases">
        <authorList>
            <consortium name="Pathogen Informatics"/>
        </authorList>
    </citation>
    <scope>NUCLEOTIDE SEQUENCE [LARGE SCALE GENOMIC DNA]</scope>
    <source>
        <strain evidence="1 2">NCTC12967</strain>
    </source>
</reference>
<dbReference type="Pfam" id="PF08044">
    <property type="entry name" value="DUF1707"/>
    <property type="match status" value="1"/>
</dbReference>
<dbReference type="EMBL" id="LR134406">
    <property type="protein sequence ID" value="VEH70158.1"/>
    <property type="molecule type" value="Genomic_DNA"/>
</dbReference>
<gene>
    <name evidence="1" type="ORF">NCTC12967_01446</name>
</gene>
<proteinExistence type="predicted"/>
<organism evidence="1 2">
    <name type="scientific">Arachnia propionica</name>
    <dbReference type="NCBI Taxonomy" id="1750"/>
    <lineage>
        <taxon>Bacteria</taxon>
        <taxon>Bacillati</taxon>
        <taxon>Actinomycetota</taxon>
        <taxon>Actinomycetes</taxon>
        <taxon>Propionibacteriales</taxon>
        <taxon>Propionibacteriaceae</taxon>
        <taxon>Arachnia</taxon>
    </lineage>
</organism>
<dbReference type="InterPro" id="IPR012551">
    <property type="entry name" value="DUF1707_SHOCT-like"/>
</dbReference>
<evidence type="ECO:0000313" key="2">
    <source>
        <dbReference type="Proteomes" id="UP000273044"/>
    </source>
</evidence>